<evidence type="ECO:0000313" key="8">
    <source>
        <dbReference type="Proteomes" id="UP000315010"/>
    </source>
</evidence>
<keyword evidence="3" id="KW-0731">Sigma factor</keyword>
<evidence type="ECO:0000256" key="1">
    <source>
        <dbReference type="ARBA" id="ARBA00010641"/>
    </source>
</evidence>
<dbReference type="InterPro" id="IPR039425">
    <property type="entry name" value="RNA_pol_sigma-70-like"/>
</dbReference>
<dbReference type="RefSeq" id="WP_146401979.1">
    <property type="nucleotide sequence ID" value="NZ_SJPJ01000001.1"/>
</dbReference>
<dbReference type="InterPro" id="IPR013324">
    <property type="entry name" value="RNA_pol_sigma_r3/r4-like"/>
</dbReference>
<dbReference type="OrthoDB" id="258490at2"/>
<gene>
    <name evidence="7" type="primary">sigE_2</name>
    <name evidence="7" type="ORF">CA13_57930</name>
</gene>
<keyword evidence="2" id="KW-0805">Transcription regulation</keyword>
<dbReference type="GO" id="GO:0003677">
    <property type="term" value="F:DNA binding"/>
    <property type="evidence" value="ECO:0007669"/>
    <property type="project" value="UniProtKB-KW"/>
</dbReference>
<dbReference type="GO" id="GO:0016987">
    <property type="term" value="F:sigma factor activity"/>
    <property type="evidence" value="ECO:0007669"/>
    <property type="project" value="UniProtKB-KW"/>
</dbReference>
<dbReference type="Pfam" id="PF04542">
    <property type="entry name" value="Sigma70_r2"/>
    <property type="match status" value="1"/>
</dbReference>
<dbReference type="InterPro" id="IPR014284">
    <property type="entry name" value="RNA_pol_sigma-70_dom"/>
</dbReference>
<dbReference type="PANTHER" id="PTHR43133">
    <property type="entry name" value="RNA POLYMERASE ECF-TYPE SIGMA FACTO"/>
    <property type="match status" value="1"/>
</dbReference>
<sequence length="206" mass="23633">MNNPETRASLILRLGNPADDAAWTDFLEIYEPMLYRLASRWGLQNADAEEVVQETLLGVSKAIADFSAEERPRAFRSWLATITRNKLVDHLARRSRQAQGSGDTNVHRWLDQRACESSSASVWDWQQKQQLFAWAAEKVRHQVSEVTWKAFHRTSVRGESTKEVAADLGIREGMVYVARSRVMARLRQAVQQWQVDMHSHDNDLGK</sequence>
<dbReference type="InterPro" id="IPR007627">
    <property type="entry name" value="RNA_pol_sigma70_r2"/>
</dbReference>
<evidence type="ECO:0000313" key="7">
    <source>
        <dbReference type="EMBL" id="TWT84316.1"/>
    </source>
</evidence>
<evidence type="ECO:0000256" key="3">
    <source>
        <dbReference type="ARBA" id="ARBA00023082"/>
    </source>
</evidence>
<dbReference type="SUPFAM" id="SSF88946">
    <property type="entry name" value="Sigma2 domain of RNA polymerase sigma factors"/>
    <property type="match status" value="1"/>
</dbReference>
<dbReference type="AlphaFoldDB" id="A0A5C5ZB07"/>
<evidence type="ECO:0000259" key="6">
    <source>
        <dbReference type="Pfam" id="PF04542"/>
    </source>
</evidence>
<name>A0A5C5ZB07_9BACT</name>
<dbReference type="SUPFAM" id="SSF88659">
    <property type="entry name" value="Sigma3 and sigma4 domains of RNA polymerase sigma factors"/>
    <property type="match status" value="1"/>
</dbReference>
<feature type="domain" description="RNA polymerase sigma-70 region 2" evidence="6">
    <location>
        <begin position="28"/>
        <end position="96"/>
    </location>
</feature>
<dbReference type="Proteomes" id="UP000315010">
    <property type="component" value="Unassembled WGS sequence"/>
</dbReference>
<dbReference type="NCBIfam" id="TIGR02937">
    <property type="entry name" value="sigma70-ECF"/>
    <property type="match status" value="1"/>
</dbReference>
<reference evidence="7 8" key="1">
    <citation type="submission" date="2019-02" db="EMBL/GenBank/DDBJ databases">
        <title>Deep-cultivation of Planctomycetes and their phenomic and genomic characterization uncovers novel biology.</title>
        <authorList>
            <person name="Wiegand S."/>
            <person name="Jogler M."/>
            <person name="Boedeker C."/>
            <person name="Pinto D."/>
            <person name="Vollmers J."/>
            <person name="Rivas-Marin E."/>
            <person name="Kohn T."/>
            <person name="Peeters S.H."/>
            <person name="Heuer A."/>
            <person name="Rast P."/>
            <person name="Oberbeckmann S."/>
            <person name="Bunk B."/>
            <person name="Jeske O."/>
            <person name="Meyerdierks A."/>
            <person name="Storesund J.E."/>
            <person name="Kallscheuer N."/>
            <person name="Luecker S."/>
            <person name="Lage O.M."/>
            <person name="Pohl T."/>
            <person name="Merkel B.J."/>
            <person name="Hornburger P."/>
            <person name="Mueller R.-W."/>
            <person name="Bruemmer F."/>
            <person name="Labrenz M."/>
            <person name="Spormann A.M."/>
            <person name="Op Den Camp H."/>
            <person name="Overmann J."/>
            <person name="Amann R."/>
            <person name="Jetten M.S.M."/>
            <person name="Mascher T."/>
            <person name="Medema M.H."/>
            <person name="Devos D.P."/>
            <person name="Kaster A.-K."/>
            <person name="Ovreas L."/>
            <person name="Rohde M."/>
            <person name="Galperin M.Y."/>
            <person name="Jogler C."/>
        </authorList>
    </citation>
    <scope>NUCLEOTIDE SEQUENCE [LARGE SCALE GENOMIC DNA]</scope>
    <source>
        <strain evidence="7 8">CA13</strain>
    </source>
</reference>
<evidence type="ECO:0000256" key="5">
    <source>
        <dbReference type="ARBA" id="ARBA00023163"/>
    </source>
</evidence>
<dbReference type="EMBL" id="SJPJ01000001">
    <property type="protein sequence ID" value="TWT84316.1"/>
    <property type="molecule type" value="Genomic_DNA"/>
</dbReference>
<comment type="similarity">
    <text evidence="1">Belongs to the sigma-70 factor family. ECF subfamily.</text>
</comment>
<protein>
    <submittedName>
        <fullName evidence="7">ECF RNA polymerase sigma factor SigE</fullName>
    </submittedName>
</protein>
<dbReference type="GO" id="GO:0006352">
    <property type="term" value="P:DNA-templated transcription initiation"/>
    <property type="evidence" value="ECO:0007669"/>
    <property type="project" value="InterPro"/>
</dbReference>
<keyword evidence="4" id="KW-0238">DNA-binding</keyword>
<accession>A0A5C5ZB07</accession>
<keyword evidence="8" id="KW-1185">Reference proteome</keyword>
<organism evidence="7 8">
    <name type="scientific">Novipirellula herctigrandis</name>
    <dbReference type="NCBI Taxonomy" id="2527986"/>
    <lineage>
        <taxon>Bacteria</taxon>
        <taxon>Pseudomonadati</taxon>
        <taxon>Planctomycetota</taxon>
        <taxon>Planctomycetia</taxon>
        <taxon>Pirellulales</taxon>
        <taxon>Pirellulaceae</taxon>
        <taxon>Novipirellula</taxon>
    </lineage>
</organism>
<dbReference type="Gene3D" id="1.10.1740.10">
    <property type="match status" value="1"/>
</dbReference>
<keyword evidence="5" id="KW-0804">Transcription</keyword>
<proteinExistence type="inferred from homology"/>
<dbReference type="PANTHER" id="PTHR43133:SF8">
    <property type="entry name" value="RNA POLYMERASE SIGMA FACTOR HI_1459-RELATED"/>
    <property type="match status" value="1"/>
</dbReference>
<evidence type="ECO:0000256" key="4">
    <source>
        <dbReference type="ARBA" id="ARBA00023125"/>
    </source>
</evidence>
<evidence type="ECO:0000256" key="2">
    <source>
        <dbReference type="ARBA" id="ARBA00023015"/>
    </source>
</evidence>
<dbReference type="InterPro" id="IPR013325">
    <property type="entry name" value="RNA_pol_sigma_r2"/>
</dbReference>
<comment type="caution">
    <text evidence="7">The sequence shown here is derived from an EMBL/GenBank/DDBJ whole genome shotgun (WGS) entry which is preliminary data.</text>
</comment>